<dbReference type="OrthoDB" id="6057792at2759"/>
<gene>
    <name evidence="1" type="ORF">C0Q70_05007</name>
</gene>
<protein>
    <submittedName>
        <fullName evidence="1">Uncharacterized protein</fullName>
    </submittedName>
</protein>
<comment type="caution">
    <text evidence="1">The sequence shown here is derived from an EMBL/GenBank/DDBJ whole genome shotgun (WGS) entry which is preliminary data.</text>
</comment>
<evidence type="ECO:0000313" key="1">
    <source>
        <dbReference type="EMBL" id="PVD33747.1"/>
    </source>
</evidence>
<reference evidence="1 2" key="1">
    <citation type="submission" date="2018-04" db="EMBL/GenBank/DDBJ databases">
        <title>The genome of golden apple snail Pomacea canaliculata provides insight into stress tolerance and invasive adaptation.</title>
        <authorList>
            <person name="Liu C."/>
            <person name="Liu B."/>
            <person name="Ren Y."/>
            <person name="Zhang Y."/>
            <person name="Wang H."/>
            <person name="Li S."/>
            <person name="Jiang F."/>
            <person name="Yin L."/>
            <person name="Zhang G."/>
            <person name="Qian W."/>
            <person name="Fan W."/>
        </authorList>
    </citation>
    <scope>NUCLEOTIDE SEQUENCE [LARGE SCALE GENOMIC DNA]</scope>
    <source>
        <strain evidence="1">SZHN2017</strain>
        <tissue evidence="1">Muscle</tissue>
    </source>
</reference>
<dbReference type="AlphaFoldDB" id="A0A2T7PK40"/>
<dbReference type="Proteomes" id="UP000245119">
    <property type="component" value="Linkage Group LG3"/>
</dbReference>
<sequence>MGETAVRGCSVYSSNQQPGGGYTSGLRQPIYGQRPIFTGQIPGQQTPVYGGNYQQGSQPQTVFTYGGYGRGLPFDTASYSSECPDTGIRIQINGIPCEQAVDLHGTFLCYRHEYTSRECCQKCRPLKNPSRIGCEYGDHSGRCTDLRSYDCYDLRNRQSCCATCERLRQTGARAGCEYGDMTPNCDRVRQNPELCYIPENRYLCCDTCHSIRDLNDECPWGDQNSELCAPFDRLGNIRINCYSPPIRRLCCQSCPRIQEWLPGELQGCEYGDRPVTFSAGTHRSLNCTSFMRYFGAQQCVLNEAVATNCCYTCHRYSQA</sequence>
<proteinExistence type="predicted"/>
<evidence type="ECO:0000313" key="2">
    <source>
        <dbReference type="Proteomes" id="UP000245119"/>
    </source>
</evidence>
<name>A0A2T7PK40_POMCA</name>
<dbReference type="EMBL" id="PZQS01000003">
    <property type="protein sequence ID" value="PVD33747.1"/>
    <property type="molecule type" value="Genomic_DNA"/>
</dbReference>
<accession>A0A2T7PK40</accession>
<keyword evidence="2" id="KW-1185">Reference proteome</keyword>
<organism evidence="1 2">
    <name type="scientific">Pomacea canaliculata</name>
    <name type="common">Golden apple snail</name>
    <dbReference type="NCBI Taxonomy" id="400727"/>
    <lineage>
        <taxon>Eukaryota</taxon>
        <taxon>Metazoa</taxon>
        <taxon>Spiralia</taxon>
        <taxon>Lophotrochozoa</taxon>
        <taxon>Mollusca</taxon>
        <taxon>Gastropoda</taxon>
        <taxon>Caenogastropoda</taxon>
        <taxon>Architaenioglossa</taxon>
        <taxon>Ampullarioidea</taxon>
        <taxon>Ampullariidae</taxon>
        <taxon>Pomacea</taxon>
    </lineage>
</organism>